<keyword evidence="1" id="KW-0732">Signal</keyword>
<dbReference type="Gene3D" id="3.20.20.140">
    <property type="entry name" value="Metal-dependent hydrolases"/>
    <property type="match status" value="1"/>
</dbReference>
<comment type="caution">
    <text evidence="2">The sequence shown here is derived from an EMBL/GenBank/DDBJ whole genome shotgun (WGS) entry which is preliminary data.</text>
</comment>
<evidence type="ECO:0000313" key="2">
    <source>
        <dbReference type="EMBL" id="GHA01545.1"/>
    </source>
</evidence>
<dbReference type="CDD" id="cd01301">
    <property type="entry name" value="rDP_like"/>
    <property type="match status" value="1"/>
</dbReference>
<feature type="chain" id="PRO_5036765460" evidence="1">
    <location>
        <begin position="23"/>
        <end position="407"/>
    </location>
</feature>
<dbReference type="EMBL" id="BMXA01000001">
    <property type="protein sequence ID" value="GHA01545.1"/>
    <property type="molecule type" value="Genomic_DNA"/>
</dbReference>
<dbReference type="Pfam" id="PF01244">
    <property type="entry name" value="Peptidase_M19"/>
    <property type="match status" value="1"/>
</dbReference>
<evidence type="ECO:0000256" key="1">
    <source>
        <dbReference type="SAM" id="SignalP"/>
    </source>
</evidence>
<reference evidence="2" key="2">
    <citation type="submission" date="2020-09" db="EMBL/GenBank/DDBJ databases">
        <authorList>
            <person name="Sun Q."/>
            <person name="Kim S."/>
        </authorList>
    </citation>
    <scope>NUCLEOTIDE SEQUENCE</scope>
    <source>
        <strain evidence="2">KCTC 12711</strain>
    </source>
</reference>
<organism evidence="2 3">
    <name type="scientific">Arenicella chitinivorans</name>
    <dbReference type="NCBI Taxonomy" id="1329800"/>
    <lineage>
        <taxon>Bacteria</taxon>
        <taxon>Pseudomonadati</taxon>
        <taxon>Pseudomonadota</taxon>
        <taxon>Gammaproteobacteria</taxon>
        <taxon>Arenicellales</taxon>
        <taxon>Arenicellaceae</taxon>
        <taxon>Arenicella</taxon>
    </lineage>
</organism>
<dbReference type="SUPFAM" id="SSF51556">
    <property type="entry name" value="Metallo-dependent hydrolases"/>
    <property type="match status" value="1"/>
</dbReference>
<feature type="signal peptide" evidence="1">
    <location>
        <begin position="1"/>
        <end position="22"/>
    </location>
</feature>
<accession>A0A918RLV5</accession>
<dbReference type="InterPro" id="IPR032466">
    <property type="entry name" value="Metal_Hydrolase"/>
</dbReference>
<name>A0A918RLV5_9GAMM</name>
<dbReference type="GO" id="GO:0070573">
    <property type="term" value="F:metallodipeptidase activity"/>
    <property type="evidence" value="ECO:0007669"/>
    <property type="project" value="InterPro"/>
</dbReference>
<gene>
    <name evidence="2" type="ORF">GCM10008090_08370</name>
</gene>
<dbReference type="InterPro" id="IPR008257">
    <property type="entry name" value="Pept_M19"/>
</dbReference>
<dbReference type="PANTHER" id="PTHR10443">
    <property type="entry name" value="MICROSOMAL DIPEPTIDASE"/>
    <property type="match status" value="1"/>
</dbReference>
<dbReference type="PANTHER" id="PTHR10443:SF12">
    <property type="entry name" value="DIPEPTIDASE"/>
    <property type="match status" value="1"/>
</dbReference>
<reference evidence="2" key="1">
    <citation type="journal article" date="2014" name="Int. J. Syst. Evol. Microbiol.">
        <title>Complete genome sequence of Corynebacterium casei LMG S-19264T (=DSM 44701T), isolated from a smear-ripened cheese.</title>
        <authorList>
            <consortium name="US DOE Joint Genome Institute (JGI-PGF)"/>
            <person name="Walter F."/>
            <person name="Albersmeier A."/>
            <person name="Kalinowski J."/>
            <person name="Ruckert C."/>
        </authorList>
    </citation>
    <scope>NUCLEOTIDE SEQUENCE</scope>
    <source>
        <strain evidence="2">KCTC 12711</strain>
    </source>
</reference>
<dbReference type="GO" id="GO:0006508">
    <property type="term" value="P:proteolysis"/>
    <property type="evidence" value="ECO:0007669"/>
    <property type="project" value="InterPro"/>
</dbReference>
<dbReference type="AlphaFoldDB" id="A0A918RLV5"/>
<protein>
    <submittedName>
        <fullName evidence="2">Dipeptidase</fullName>
    </submittedName>
</protein>
<keyword evidence="3" id="KW-1185">Reference proteome</keyword>
<evidence type="ECO:0000313" key="3">
    <source>
        <dbReference type="Proteomes" id="UP000614811"/>
    </source>
</evidence>
<dbReference type="RefSeq" id="WP_229794128.1">
    <property type="nucleotide sequence ID" value="NZ_BMXA01000001.1"/>
</dbReference>
<dbReference type="PROSITE" id="PS51365">
    <property type="entry name" value="RENAL_DIPEPTIDASE_2"/>
    <property type="match status" value="1"/>
</dbReference>
<dbReference type="Proteomes" id="UP000614811">
    <property type="component" value="Unassembled WGS sequence"/>
</dbReference>
<proteinExistence type="predicted"/>
<sequence>MFFDTRRVHVVGVVMVSIFAAAAPVNAELLASTPTSTRAETLATSSIIVDGHIDVPHRVFDQWVDVTESTDGGDFDYPRAKLGGLNAPFMSIYVPAALDGTAESTARAHTLIDHVEAIVGRAPEKFAIARSPAEVEAHFKQGKVSLPLGMENGAPINGDLNNLEIFYQRGIRYITLTHSKSNAISDSSYDDNRQWDGLSPFGEELVVAMNQRGVMVDISHVSDTAFYDTLRISTAPVIASHSSLRKFTPGFERNMDDAMLLALAKNGGIIMINFGSTFVDADARKWSDIRKDEIEAMERKHGAASDVVQHFIDTYRDRNPFPYATSADVVAHIDYAVKLIGVDHVGLGSDYDGVGDSLPTGLKDVATYPVLIQGLIDKGYSDQDIRKILGLNLLRVWREVEKVAAES</sequence>